<reference evidence="1" key="3">
    <citation type="submission" date="2025-08" db="UniProtKB">
        <authorList>
            <consortium name="Ensembl"/>
        </authorList>
    </citation>
    <scope>IDENTIFICATION</scope>
</reference>
<dbReference type="EMBL" id="CABD030085333">
    <property type="status" value="NOT_ANNOTATED_CDS"/>
    <property type="molecule type" value="Genomic_DNA"/>
</dbReference>
<evidence type="ECO:0000313" key="2">
    <source>
        <dbReference type="Proteomes" id="UP000001519"/>
    </source>
</evidence>
<name>G3S6D4_GORGO</name>
<reference evidence="2" key="1">
    <citation type="submission" date="2011-05" db="EMBL/GenBank/DDBJ databases">
        <title>Insights into the evolution of the great apes provided by the gorilla genome.</title>
        <authorList>
            <person name="Scally A."/>
        </authorList>
    </citation>
    <scope>NUCLEOTIDE SEQUENCE [LARGE SCALE GENOMIC DNA]</scope>
</reference>
<reference evidence="1" key="4">
    <citation type="submission" date="2025-09" db="UniProtKB">
        <authorList>
            <consortium name="Ensembl"/>
        </authorList>
    </citation>
    <scope>IDENTIFICATION</scope>
</reference>
<organism evidence="1 2">
    <name type="scientific">Gorilla gorilla gorilla</name>
    <name type="common">Western lowland gorilla</name>
    <dbReference type="NCBI Taxonomy" id="9595"/>
    <lineage>
        <taxon>Eukaryota</taxon>
        <taxon>Metazoa</taxon>
        <taxon>Chordata</taxon>
        <taxon>Craniata</taxon>
        <taxon>Vertebrata</taxon>
        <taxon>Euteleostomi</taxon>
        <taxon>Mammalia</taxon>
        <taxon>Eutheria</taxon>
        <taxon>Euarchontoglires</taxon>
        <taxon>Primates</taxon>
        <taxon>Haplorrhini</taxon>
        <taxon>Catarrhini</taxon>
        <taxon>Hominidae</taxon>
        <taxon>Gorilla</taxon>
    </lineage>
</organism>
<proteinExistence type="predicted"/>
<dbReference type="HOGENOM" id="CLU_2132701_0_0_1"/>
<accession>G3S6D4</accession>
<dbReference type="GeneTree" id="ENSGT00550000076306"/>
<sequence>MQLEYKSMFIGFYSYHSMYSIHVNYWMKSPIIYIFGYNHTILELKTIQVSVPAFSGYLMALHNHFHPNLAKSKFKHFCIYSKTNSLSCLISVTLTSREGTLPSISLPPLTFLTIKNTQ</sequence>
<dbReference type="Proteomes" id="UP000001519">
    <property type="component" value="Chromosome 12"/>
</dbReference>
<dbReference type="OMA" id="GYNHTIL"/>
<dbReference type="eggNOG" id="ENOG502T3XH">
    <property type="taxonomic scope" value="Eukaryota"/>
</dbReference>
<keyword evidence="2" id="KW-1185">Reference proteome</keyword>
<dbReference type="AlphaFoldDB" id="G3S6D4"/>
<evidence type="ECO:0000313" key="1">
    <source>
        <dbReference type="Ensembl" id="ENSGGOP00000023641.1"/>
    </source>
</evidence>
<protein>
    <submittedName>
        <fullName evidence="1">Uncharacterized protein</fullName>
    </submittedName>
</protein>
<reference evidence="1 2" key="2">
    <citation type="journal article" date="2012" name="Nature">
        <title>Insights into hominid evolution from the gorilla genome sequence.</title>
        <authorList>
            <person name="Scally A."/>
            <person name="Dutheil J.Y."/>
            <person name="Hillier L.W."/>
            <person name="Jordan G.E."/>
            <person name="Goodhead I."/>
            <person name="Herrero J."/>
            <person name="Hobolth A."/>
            <person name="Lappalainen T."/>
            <person name="Mailund T."/>
            <person name="Marques-Bonet T."/>
            <person name="McCarthy S."/>
            <person name="Montgomery S.H."/>
            <person name="Schwalie P.C."/>
            <person name="Tang Y.A."/>
            <person name="Ward M.C."/>
            <person name="Xue Y."/>
            <person name="Yngvadottir B."/>
            <person name="Alkan C."/>
            <person name="Andersen L.N."/>
            <person name="Ayub Q."/>
            <person name="Ball E.V."/>
            <person name="Beal K."/>
            <person name="Bradley B.J."/>
            <person name="Chen Y."/>
            <person name="Clee C.M."/>
            <person name="Fitzgerald S."/>
            <person name="Graves T.A."/>
            <person name="Gu Y."/>
            <person name="Heath P."/>
            <person name="Heger A."/>
            <person name="Karakoc E."/>
            <person name="Kolb-Kokocinski A."/>
            <person name="Laird G.K."/>
            <person name="Lunter G."/>
            <person name="Meader S."/>
            <person name="Mort M."/>
            <person name="Mullikin J.C."/>
            <person name="Munch K."/>
            <person name="O'Connor T.D."/>
            <person name="Phillips A.D."/>
            <person name="Prado-Martinez J."/>
            <person name="Rogers A.S."/>
            <person name="Sajjadian S."/>
            <person name="Schmidt D."/>
            <person name="Shaw K."/>
            <person name="Simpson J.T."/>
            <person name="Stenson P.D."/>
            <person name="Turner D.J."/>
            <person name="Vigilant L."/>
            <person name="Vilella A.J."/>
            <person name="Whitener W."/>
            <person name="Zhu B."/>
            <person name="Cooper D.N."/>
            <person name="de Jong P."/>
            <person name="Dermitzakis E.T."/>
            <person name="Eichler E.E."/>
            <person name="Flicek P."/>
            <person name="Goldman N."/>
            <person name="Mundy N.I."/>
            <person name="Ning Z."/>
            <person name="Odom D.T."/>
            <person name="Ponting C.P."/>
            <person name="Quail M.A."/>
            <person name="Ryder O.A."/>
            <person name="Searle S.M."/>
            <person name="Warren W.C."/>
            <person name="Wilson R.K."/>
            <person name="Schierup M.H."/>
            <person name="Rogers J."/>
            <person name="Tyler-Smith C."/>
            <person name="Durbin R."/>
        </authorList>
    </citation>
    <scope>NUCLEOTIDE SEQUENCE [LARGE SCALE GENOMIC DNA]</scope>
</reference>
<dbReference type="Ensembl" id="ENSGGOT00000030480.2">
    <property type="protein sequence ID" value="ENSGGOP00000023641.1"/>
    <property type="gene ID" value="ENSGGOG00000023163.2"/>
</dbReference>
<dbReference type="Bgee" id="ENSGGOG00000023163">
    <property type="expression patterns" value="Expressed in testis"/>
</dbReference>
<dbReference type="InParanoid" id="G3S6D4"/>